<dbReference type="Proteomes" id="UP000051658">
    <property type="component" value="Unassembled WGS sequence"/>
</dbReference>
<evidence type="ECO:0000313" key="2">
    <source>
        <dbReference type="Proteomes" id="UP000051658"/>
    </source>
</evidence>
<gene>
    <name evidence="1" type="ORF">IV74_GL001583</name>
</gene>
<organism evidence="1 2">
    <name type="scientific">Carnobacterium divergens DSM 20623</name>
    <dbReference type="NCBI Taxonomy" id="1449336"/>
    <lineage>
        <taxon>Bacteria</taxon>
        <taxon>Bacillati</taxon>
        <taxon>Bacillota</taxon>
        <taxon>Bacilli</taxon>
        <taxon>Lactobacillales</taxon>
        <taxon>Carnobacteriaceae</taxon>
        <taxon>Carnobacterium</taxon>
    </lineage>
</organism>
<dbReference type="PATRIC" id="fig|1449336.4.peg.1615"/>
<dbReference type="EMBL" id="JQBS01000032">
    <property type="protein sequence ID" value="KRN56469.1"/>
    <property type="molecule type" value="Genomic_DNA"/>
</dbReference>
<name>A0A0R2I1W6_CARDV</name>
<proteinExistence type="predicted"/>
<protein>
    <submittedName>
        <fullName evidence="1">Uncharacterized protein</fullName>
    </submittedName>
</protein>
<evidence type="ECO:0000313" key="1">
    <source>
        <dbReference type="EMBL" id="KRN56469.1"/>
    </source>
</evidence>
<sequence>MIKSIDKRNSFKETPFDYSIIKDNKMMIYWHRKHIKTITGKEFVKVKSKIELAVNQDEIQLILAKLTRNFKRGNEK</sequence>
<reference evidence="1 2" key="1">
    <citation type="journal article" date="2015" name="Genome Announc.">
        <title>Expanding the biotechnology potential of lactobacilli through comparative genomics of 213 strains and associated genera.</title>
        <authorList>
            <person name="Sun Z."/>
            <person name="Harris H.M."/>
            <person name="McCann A."/>
            <person name="Guo C."/>
            <person name="Argimon S."/>
            <person name="Zhang W."/>
            <person name="Yang X."/>
            <person name="Jeffery I.B."/>
            <person name="Cooney J.C."/>
            <person name="Kagawa T.F."/>
            <person name="Liu W."/>
            <person name="Song Y."/>
            <person name="Salvetti E."/>
            <person name="Wrobel A."/>
            <person name="Rasinkangas P."/>
            <person name="Parkhill J."/>
            <person name="Rea M.C."/>
            <person name="O'Sullivan O."/>
            <person name="Ritari J."/>
            <person name="Douillard F.P."/>
            <person name="Paul Ross R."/>
            <person name="Yang R."/>
            <person name="Briner A.E."/>
            <person name="Felis G.E."/>
            <person name="de Vos W.M."/>
            <person name="Barrangou R."/>
            <person name="Klaenhammer T.R."/>
            <person name="Caufield P.W."/>
            <person name="Cui Y."/>
            <person name="Zhang H."/>
            <person name="O'Toole P.W."/>
        </authorList>
    </citation>
    <scope>NUCLEOTIDE SEQUENCE [LARGE SCALE GENOMIC DNA]</scope>
    <source>
        <strain evidence="1 2">DSM 20623</strain>
    </source>
</reference>
<comment type="caution">
    <text evidence="1">The sequence shown here is derived from an EMBL/GenBank/DDBJ whole genome shotgun (WGS) entry which is preliminary data.</text>
</comment>
<keyword evidence="2" id="KW-1185">Reference proteome</keyword>
<dbReference type="AlphaFoldDB" id="A0A0R2I1W6"/>
<dbReference type="RefSeq" id="WP_051915654.1">
    <property type="nucleotide sequence ID" value="NZ_JQBS01000032.1"/>
</dbReference>
<accession>A0A0R2I1W6</accession>
<dbReference type="eggNOG" id="ENOG5032ZZ1">
    <property type="taxonomic scope" value="Bacteria"/>
</dbReference>
<dbReference type="GeneID" id="89588468"/>